<gene>
    <name evidence="3" type="ORF">SAMN05444279_105134</name>
</gene>
<dbReference type="SMART" id="SM00857">
    <property type="entry name" value="Resolvase"/>
    <property type="match status" value="1"/>
</dbReference>
<dbReference type="Pfam" id="PF07508">
    <property type="entry name" value="Recombinase"/>
    <property type="match status" value="1"/>
</dbReference>
<feature type="domain" description="Recombinase" evidence="2">
    <location>
        <begin position="173"/>
        <end position="277"/>
    </location>
</feature>
<dbReference type="CDD" id="cd03768">
    <property type="entry name" value="SR_ResInv"/>
    <property type="match status" value="1"/>
</dbReference>
<dbReference type="InterPro" id="IPR036162">
    <property type="entry name" value="Resolvase-like_N_sf"/>
</dbReference>
<dbReference type="GO" id="GO:0003677">
    <property type="term" value="F:DNA binding"/>
    <property type="evidence" value="ECO:0007669"/>
    <property type="project" value="InterPro"/>
</dbReference>
<dbReference type="SUPFAM" id="SSF53041">
    <property type="entry name" value="Resolvase-like"/>
    <property type="match status" value="1"/>
</dbReference>
<dbReference type="PANTHER" id="PTHR30461:SF23">
    <property type="entry name" value="DNA RECOMBINASE-RELATED"/>
    <property type="match status" value="1"/>
</dbReference>
<reference evidence="3 4" key="1">
    <citation type="submission" date="2016-11" db="EMBL/GenBank/DDBJ databases">
        <authorList>
            <person name="Varghese N."/>
            <person name="Submissions S."/>
        </authorList>
    </citation>
    <scope>NUCLEOTIDE SEQUENCE [LARGE SCALE GENOMIC DNA]</scope>
    <source>
        <strain evidence="3 4">DSM 29341</strain>
    </source>
</reference>
<dbReference type="Gene3D" id="3.90.1750.20">
    <property type="entry name" value="Putative Large Serine Recombinase, Chain B, Domain 2"/>
    <property type="match status" value="1"/>
</dbReference>
<dbReference type="Pfam" id="PF00239">
    <property type="entry name" value="Resolvase"/>
    <property type="match status" value="1"/>
</dbReference>
<evidence type="ECO:0000313" key="3">
    <source>
        <dbReference type="EMBL" id="SHE63958.1"/>
    </source>
</evidence>
<dbReference type="Proteomes" id="UP000325134">
    <property type="component" value="Unassembled WGS sequence"/>
</dbReference>
<sequence length="442" mass="49518">MMDINTRPNRRLRCAIYTRKSTEEGLDMEFNTLDAQREACEAYIASQKSEGWVATRDRYDDGGFSGGNLERPGLKQLLTDIDDGLIDVVVVYKIDRLSRSLMDFSKLVEVFDRNGVTFVSVTQSFNTTTSMGRLTLNILLSFAQFEREVIGERIRDKVAASRKRGIWMGGYVPLGYDVQDRKLLVNDAEAASVRRIFERFVELGSATVLARELRRDGFRNKQGTLIDKGYLYRLLNNRVYRGEAVHKGKAYPGEHDAIIDEALWDQVHAILKESPRKRANNSRSRTPALLKGLIFSDTGAAMTPTSTKKGAKLYRYYVSMDVIRNRETGEETAPMRLAAGMVEDAVVTEVRRILQTPEVVTQVLAALKRDGGAASEADAVAALQEFSALWSQLFPAEQARIIQLLVRRVTVTAAGLEVDIRREGIAGVIREMVAPRNLEAAE</sequence>
<evidence type="ECO:0000259" key="1">
    <source>
        <dbReference type="PROSITE" id="PS51736"/>
    </source>
</evidence>
<evidence type="ECO:0000313" key="4">
    <source>
        <dbReference type="Proteomes" id="UP000325134"/>
    </source>
</evidence>
<dbReference type="Gene3D" id="3.40.50.1390">
    <property type="entry name" value="Resolvase, N-terminal catalytic domain"/>
    <property type="match status" value="1"/>
</dbReference>
<dbReference type="InterPro" id="IPR038109">
    <property type="entry name" value="DNA_bind_recomb_sf"/>
</dbReference>
<protein>
    <submittedName>
        <fullName evidence="3">Site-specific DNA recombinase</fullName>
    </submittedName>
</protein>
<name>A0A1M4V511_9RHOB</name>
<accession>A0A1M4V511</accession>
<dbReference type="AlphaFoldDB" id="A0A1M4V511"/>
<dbReference type="RefSeq" id="WP_223162439.1">
    <property type="nucleotide sequence ID" value="NZ_FQVK01000005.1"/>
</dbReference>
<dbReference type="InterPro" id="IPR006119">
    <property type="entry name" value="Resolv_N"/>
</dbReference>
<dbReference type="InterPro" id="IPR011109">
    <property type="entry name" value="DNA_bind_recombinase_dom"/>
</dbReference>
<dbReference type="EMBL" id="FQVK01000005">
    <property type="protein sequence ID" value="SHE63958.1"/>
    <property type="molecule type" value="Genomic_DNA"/>
</dbReference>
<dbReference type="InterPro" id="IPR050639">
    <property type="entry name" value="SSR_resolvase"/>
</dbReference>
<dbReference type="PANTHER" id="PTHR30461">
    <property type="entry name" value="DNA-INVERTASE FROM LAMBDOID PROPHAGE"/>
    <property type="match status" value="1"/>
</dbReference>
<proteinExistence type="predicted"/>
<keyword evidence="4" id="KW-1185">Reference proteome</keyword>
<evidence type="ECO:0000259" key="2">
    <source>
        <dbReference type="PROSITE" id="PS51737"/>
    </source>
</evidence>
<dbReference type="PROSITE" id="PS51736">
    <property type="entry name" value="RECOMBINASES_3"/>
    <property type="match status" value="1"/>
</dbReference>
<organism evidence="3 4">
    <name type="scientific">Ruegeria intermedia</name>
    <dbReference type="NCBI Taxonomy" id="996115"/>
    <lineage>
        <taxon>Bacteria</taxon>
        <taxon>Pseudomonadati</taxon>
        <taxon>Pseudomonadota</taxon>
        <taxon>Alphaproteobacteria</taxon>
        <taxon>Rhodobacterales</taxon>
        <taxon>Roseobacteraceae</taxon>
        <taxon>Ruegeria</taxon>
    </lineage>
</organism>
<feature type="domain" description="Resolvase/invertase-type recombinase catalytic" evidence="1">
    <location>
        <begin position="13"/>
        <end position="165"/>
    </location>
</feature>
<dbReference type="PROSITE" id="PS51737">
    <property type="entry name" value="RECOMBINASE_DNA_BIND"/>
    <property type="match status" value="1"/>
</dbReference>
<dbReference type="GO" id="GO:0000150">
    <property type="term" value="F:DNA strand exchange activity"/>
    <property type="evidence" value="ECO:0007669"/>
    <property type="project" value="InterPro"/>
</dbReference>